<evidence type="ECO:0000313" key="3">
    <source>
        <dbReference type="Proteomes" id="UP001484239"/>
    </source>
</evidence>
<organism evidence="2 3">
    <name type="scientific">Gaopeijia maritima</name>
    <dbReference type="NCBI Taxonomy" id="3119007"/>
    <lineage>
        <taxon>Bacteria</taxon>
        <taxon>Pseudomonadati</taxon>
        <taxon>Gemmatimonadota</taxon>
        <taxon>Longimicrobiia</taxon>
        <taxon>Gaopeijiales</taxon>
        <taxon>Gaopeijiaceae</taxon>
        <taxon>Gaopeijia</taxon>
    </lineage>
</organism>
<name>A0ABU9EAN5_9BACT</name>
<evidence type="ECO:0000313" key="2">
    <source>
        <dbReference type="EMBL" id="MEK9501798.1"/>
    </source>
</evidence>
<feature type="signal peptide" evidence="1">
    <location>
        <begin position="1"/>
        <end position="23"/>
    </location>
</feature>
<protein>
    <submittedName>
        <fullName evidence="2">Uncharacterized protein</fullName>
    </submittedName>
</protein>
<accession>A0ABU9EAN5</accession>
<keyword evidence="3" id="KW-1185">Reference proteome</keyword>
<evidence type="ECO:0000256" key="1">
    <source>
        <dbReference type="SAM" id="SignalP"/>
    </source>
</evidence>
<sequence>MRNTSLRFGTSLLALSTVLVLGACDDDPVDHDDEHQDPVGMVISSGGVDLVTVNGNTVTGTLTYDAGEESPHLDVEFLDDDGDRFTPEDADEWLRVTIANTDVAEWEQDEPGEFGGHVHGEAAGATVAVFDLMHGAVNSASAHSDYKSPNVPIVIN</sequence>
<reference evidence="2 3" key="1">
    <citation type="submission" date="2024-02" db="EMBL/GenBank/DDBJ databases">
        <title>A novel Gemmatimonadota bacterium.</title>
        <authorList>
            <person name="Du Z.-J."/>
            <person name="Ye Y.-Q."/>
        </authorList>
    </citation>
    <scope>NUCLEOTIDE SEQUENCE [LARGE SCALE GENOMIC DNA]</scope>
    <source>
        <strain evidence="2 3">DH-20</strain>
    </source>
</reference>
<dbReference type="Proteomes" id="UP001484239">
    <property type="component" value="Unassembled WGS sequence"/>
</dbReference>
<dbReference type="EMBL" id="JBBHLI010000007">
    <property type="protein sequence ID" value="MEK9501798.1"/>
    <property type="molecule type" value="Genomic_DNA"/>
</dbReference>
<feature type="chain" id="PRO_5047063922" evidence="1">
    <location>
        <begin position="24"/>
        <end position="156"/>
    </location>
</feature>
<dbReference type="PROSITE" id="PS51257">
    <property type="entry name" value="PROKAR_LIPOPROTEIN"/>
    <property type="match status" value="1"/>
</dbReference>
<dbReference type="RefSeq" id="WP_405278841.1">
    <property type="nucleotide sequence ID" value="NZ_CP144380.1"/>
</dbReference>
<keyword evidence="1" id="KW-0732">Signal</keyword>
<comment type="caution">
    <text evidence="2">The sequence shown here is derived from an EMBL/GenBank/DDBJ whole genome shotgun (WGS) entry which is preliminary data.</text>
</comment>
<proteinExistence type="predicted"/>
<gene>
    <name evidence="2" type="ORF">WI372_12475</name>
</gene>